<dbReference type="GO" id="GO:0005829">
    <property type="term" value="C:cytosol"/>
    <property type="evidence" value="ECO:0007669"/>
    <property type="project" value="TreeGrafter"/>
</dbReference>
<dbReference type="GO" id="GO:0006109">
    <property type="term" value="P:regulation of carbohydrate metabolic process"/>
    <property type="evidence" value="ECO:0007669"/>
    <property type="project" value="InterPro"/>
</dbReference>
<dbReference type="RefSeq" id="WP_150079996.1">
    <property type="nucleotide sequence ID" value="NZ_VWOX01000041.1"/>
</dbReference>
<keyword evidence="4 5" id="KW-0694">RNA-binding</keyword>
<evidence type="ECO:0000313" key="7">
    <source>
        <dbReference type="EMBL" id="KAA5535678.1"/>
    </source>
</evidence>
<accession>A0A5M6CKD3</accession>
<dbReference type="GO" id="GO:0045947">
    <property type="term" value="P:negative regulation of translational initiation"/>
    <property type="evidence" value="ECO:0007669"/>
    <property type="project" value="UniProtKB-UniRule"/>
</dbReference>
<reference evidence="7 8" key="1">
    <citation type="submission" date="2019-08" db="EMBL/GenBank/DDBJ databases">
        <authorList>
            <person name="Dhanesh K."/>
            <person name="Kumar G."/>
            <person name="Sasikala C."/>
            <person name="Venkata Ramana C."/>
        </authorList>
    </citation>
    <scope>NUCLEOTIDE SEQUENCE [LARGE SCALE GENOMIC DNA]</scope>
    <source>
        <strain evidence="7 8">JC645</strain>
    </source>
</reference>
<protein>
    <recommendedName>
        <fullName evidence="5">Translational regulator CsrA</fullName>
    </recommendedName>
</protein>
<dbReference type="EMBL" id="VWOX01000041">
    <property type="protein sequence ID" value="KAA5535678.1"/>
    <property type="molecule type" value="Genomic_DNA"/>
</dbReference>
<comment type="similarity">
    <text evidence="5">Belongs to the CsrA/RsmA family.</text>
</comment>
<keyword evidence="5" id="KW-1005">Bacterial flagellum biogenesis</keyword>
<dbReference type="GO" id="GO:0006402">
    <property type="term" value="P:mRNA catabolic process"/>
    <property type="evidence" value="ECO:0007669"/>
    <property type="project" value="InterPro"/>
</dbReference>
<dbReference type="SUPFAM" id="SSF117130">
    <property type="entry name" value="CsrA-like"/>
    <property type="match status" value="1"/>
</dbReference>
<feature type="region of interest" description="Disordered" evidence="6">
    <location>
        <begin position="68"/>
        <end position="143"/>
    </location>
</feature>
<comment type="subunit">
    <text evidence="5">Homodimer; the beta-strands of each monomer intercalate to form a hydrophobic core, while the alpha-helices form wings that extend away from the core.</text>
</comment>
<dbReference type="AlphaFoldDB" id="A0A5M6CKD3"/>
<dbReference type="HAMAP" id="MF_00167">
    <property type="entry name" value="CsrA"/>
    <property type="match status" value="1"/>
</dbReference>
<dbReference type="InterPro" id="IPR036107">
    <property type="entry name" value="CsrA_sf"/>
</dbReference>
<comment type="subcellular location">
    <subcellularLocation>
        <location evidence="5">Cytoplasm</location>
    </subcellularLocation>
</comment>
<keyword evidence="8" id="KW-1185">Reference proteome</keyword>
<dbReference type="Proteomes" id="UP000324479">
    <property type="component" value="Unassembled WGS sequence"/>
</dbReference>
<keyword evidence="2 5" id="KW-0678">Repressor</keyword>
<keyword evidence="3 5" id="KW-0810">Translation regulation</keyword>
<gene>
    <name evidence="5" type="primary">csrA</name>
    <name evidence="7" type="ORF">FYK55_28345</name>
</gene>
<dbReference type="Gene3D" id="2.60.40.4380">
    <property type="entry name" value="Translational regulator CsrA"/>
    <property type="match status" value="1"/>
</dbReference>
<dbReference type="GO" id="GO:0044781">
    <property type="term" value="P:bacterial-type flagellum organization"/>
    <property type="evidence" value="ECO:0007669"/>
    <property type="project" value="UniProtKB-KW"/>
</dbReference>
<dbReference type="PANTHER" id="PTHR34984">
    <property type="entry name" value="CARBON STORAGE REGULATOR"/>
    <property type="match status" value="1"/>
</dbReference>
<dbReference type="Pfam" id="PF02599">
    <property type="entry name" value="CsrA"/>
    <property type="match status" value="1"/>
</dbReference>
<evidence type="ECO:0000256" key="6">
    <source>
        <dbReference type="SAM" id="MobiDB-lite"/>
    </source>
</evidence>
<evidence type="ECO:0000256" key="1">
    <source>
        <dbReference type="ARBA" id="ARBA00022490"/>
    </source>
</evidence>
<dbReference type="FunFam" id="2.60.40.4380:FF:000002">
    <property type="entry name" value="Translational regulator CsrA"/>
    <property type="match status" value="1"/>
</dbReference>
<comment type="function">
    <text evidence="5">A translational regulator that binds mRNA to regulate translation initiation and/or mRNA stability. Usually binds in the 5'-UTR at or near the Shine-Dalgarno sequence preventing ribosome-binding, thus repressing translation. Its main target seems to be the major flagellin gene, while its function is anatagonized by FliW.</text>
</comment>
<comment type="caution">
    <text evidence="7">The sequence shown here is derived from an EMBL/GenBank/DDBJ whole genome shotgun (WGS) entry which is preliminary data.</text>
</comment>
<feature type="compositionally biased region" description="Low complexity" evidence="6">
    <location>
        <begin position="117"/>
        <end position="127"/>
    </location>
</feature>
<evidence type="ECO:0000256" key="5">
    <source>
        <dbReference type="HAMAP-Rule" id="MF_00167"/>
    </source>
</evidence>
<evidence type="ECO:0000313" key="8">
    <source>
        <dbReference type="Proteomes" id="UP000324479"/>
    </source>
</evidence>
<evidence type="ECO:0000256" key="2">
    <source>
        <dbReference type="ARBA" id="ARBA00022491"/>
    </source>
</evidence>
<sequence>MLVLSRKVDEKIMIGDDISLTVVRIDANRVRIGVSAPRDVRILRGELAGQEIVEGEFELSDREFAFAHPQPVHESAARPDRDDTDEGPAEPTAEAPLQNIPPAKRTAKTGQRPQSDADAALKAAPRAGSAAPQVFTGSVSSDGHSVKLNSAVASVRSAPLAGFVSAT</sequence>
<evidence type="ECO:0000256" key="3">
    <source>
        <dbReference type="ARBA" id="ARBA00022845"/>
    </source>
</evidence>
<name>A0A5M6CKD3_9BACT</name>
<organism evidence="7 8">
    <name type="scientific">Roseiconus nitratireducens</name>
    <dbReference type="NCBI Taxonomy" id="2605748"/>
    <lineage>
        <taxon>Bacteria</taxon>
        <taxon>Pseudomonadati</taxon>
        <taxon>Planctomycetota</taxon>
        <taxon>Planctomycetia</taxon>
        <taxon>Pirellulales</taxon>
        <taxon>Pirellulaceae</taxon>
        <taxon>Roseiconus</taxon>
    </lineage>
</organism>
<keyword evidence="1 5" id="KW-0963">Cytoplasm</keyword>
<proteinExistence type="inferred from homology"/>
<evidence type="ECO:0000256" key="4">
    <source>
        <dbReference type="ARBA" id="ARBA00022884"/>
    </source>
</evidence>
<dbReference type="PANTHER" id="PTHR34984:SF1">
    <property type="entry name" value="CARBON STORAGE REGULATOR"/>
    <property type="match status" value="1"/>
</dbReference>
<dbReference type="GO" id="GO:0048027">
    <property type="term" value="F:mRNA 5'-UTR binding"/>
    <property type="evidence" value="ECO:0007669"/>
    <property type="project" value="UniProtKB-UniRule"/>
</dbReference>
<dbReference type="GO" id="GO:1902208">
    <property type="term" value="P:regulation of bacterial-type flagellum assembly"/>
    <property type="evidence" value="ECO:0007669"/>
    <property type="project" value="UniProtKB-UniRule"/>
</dbReference>
<dbReference type="InterPro" id="IPR003751">
    <property type="entry name" value="CsrA"/>
</dbReference>